<organism evidence="4 5">
    <name type="scientific">Shinella sumterensis</name>
    <dbReference type="NCBI Taxonomy" id="1967501"/>
    <lineage>
        <taxon>Bacteria</taxon>
        <taxon>Pseudomonadati</taxon>
        <taxon>Pseudomonadota</taxon>
        <taxon>Alphaproteobacteria</taxon>
        <taxon>Hyphomicrobiales</taxon>
        <taxon>Rhizobiaceae</taxon>
        <taxon>Shinella</taxon>
    </lineage>
</organism>
<dbReference type="SUPFAM" id="SSF53822">
    <property type="entry name" value="Periplasmic binding protein-like I"/>
    <property type="match status" value="1"/>
</dbReference>
<dbReference type="InterPro" id="IPR028081">
    <property type="entry name" value="Leu-bd"/>
</dbReference>
<sequence length="416" mass="45286">MTTSGKSITRRNVLRIAGLSGVALATPAFITRSLAAEPPIKMGSLLDATGPLGLEGRRMIKATEYAVSQINAKGGLLGRQIELKSFDTQSDIKLYTQYAQQLAMRDKVDIIQGGITSSSREAIRPIFDRTKTLYFYNTQYEGGVCDHYVFCTGTTPAQTVNHIVDYATKNWGKKTYIIAADYNYGHITADWMKKFVTANGGSVAGVDFLPLDVTNFSSTISRIQQAAPEFVLSALVGSNHLGFYRQWDAAGMKSKMPIGSSVFGLGDELEAMDVSTTDGIVTCYGFYQDLQTDAAKGFVSGLQKFIGEDAKDISELAVATYDGVMLWANAVEKAGTVETEKVISALESGITIDAPGGKVTMDPKTHHTIRPTYLAQPKNRHWEILSTFADQYPADAGGRCDLVAHPDMKTQFTPQF</sequence>
<dbReference type="Gene3D" id="3.40.50.2300">
    <property type="match status" value="2"/>
</dbReference>
<protein>
    <submittedName>
        <fullName evidence="4">Transporter substrate-binding protein</fullName>
    </submittedName>
</protein>
<comment type="similarity">
    <text evidence="1">Belongs to the leucine-binding protein family.</text>
</comment>
<evidence type="ECO:0000256" key="2">
    <source>
        <dbReference type="ARBA" id="ARBA00022729"/>
    </source>
</evidence>
<dbReference type="InterPro" id="IPR028082">
    <property type="entry name" value="Peripla_BP_I"/>
</dbReference>
<dbReference type="Pfam" id="PF13458">
    <property type="entry name" value="Peripla_BP_6"/>
    <property type="match status" value="1"/>
</dbReference>
<dbReference type="AlphaFoldDB" id="A0AA50CUI0"/>
<geneLocation type="plasmid" evidence="4 5">
    <name>unnamed7</name>
</geneLocation>
<keyword evidence="4" id="KW-0614">Plasmid</keyword>
<evidence type="ECO:0000313" key="5">
    <source>
        <dbReference type="Proteomes" id="UP001234585"/>
    </source>
</evidence>
<keyword evidence="2" id="KW-0732">Signal</keyword>
<dbReference type="PROSITE" id="PS51318">
    <property type="entry name" value="TAT"/>
    <property type="match status" value="1"/>
</dbReference>
<dbReference type="PANTHER" id="PTHR47628:SF1">
    <property type="entry name" value="ALIPHATIC AMIDASE EXPRESSION-REGULATING PROTEIN"/>
    <property type="match status" value="1"/>
</dbReference>
<keyword evidence="5" id="KW-1185">Reference proteome</keyword>
<evidence type="ECO:0000313" key="4">
    <source>
        <dbReference type="EMBL" id="WLS01444.1"/>
    </source>
</evidence>
<evidence type="ECO:0000259" key="3">
    <source>
        <dbReference type="Pfam" id="PF13458"/>
    </source>
</evidence>
<reference evidence="4 5" key="1">
    <citation type="submission" date="2023-08" db="EMBL/GenBank/DDBJ databases">
        <title>Pathogen: clinical or host-associated sample.</title>
        <authorList>
            <person name="Hergert J."/>
            <person name="Casey R."/>
            <person name="Wagner J."/>
            <person name="Young E.L."/>
            <person name="Oakeson K.F."/>
        </authorList>
    </citation>
    <scope>NUCLEOTIDE SEQUENCE [LARGE SCALE GENOMIC DNA]</scope>
    <source>
        <strain evidence="4 5">1760953</strain>
        <plasmid evidence="4 5">unnamed7</plasmid>
    </source>
</reference>
<dbReference type="CDD" id="cd06356">
    <property type="entry name" value="PBP1_amide_urea_BP-like"/>
    <property type="match status" value="1"/>
</dbReference>
<dbReference type="Proteomes" id="UP001234585">
    <property type="component" value="Plasmid unnamed7"/>
</dbReference>
<name>A0AA50CUI0_9HYPH</name>
<proteinExistence type="inferred from homology"/>
<dbReference type="PANTHER" id="PTHR47628">
    <property type="match status" value="1"/>
</dbReference>
<accession>A0AA50CUI0</accession>
<gene>
    <name evidence="4" type="ORF">Q9313_28445</name>
</gene>
<feature type="domain" description="Leucine-binding protein" evidence="3">
    <location>
        <begin position="39"/>
        <end position="378"/>
    </location>
</feature>
<evidence type="ECO:0000256" key="1">
    <source>
        <dbReference type="ARBA" id="ARBA00010062"/>
    </source>
</evidence>
<dbReference type="RefSeq" id="WP_062654180.1">
    <property type="nucleotide sequence ID" value="NZ_CP132309.1"/>
</dbReference>
<dbReference type="InterPro" id="IPR006311">
    <property type="entry name" value="TAT_signal"/>
</dbReference>
<dbReference type="EMBL" id="CP132309">
    <property type="protein sequence ID" value="WLS01444.1"/>
    <property type="molecule type" value="Genomic_DNA"/>
</dbReference>